<evidence type="ECO:0000313" key="22">
    <source>
        <dbReference type="Proteomes" id="UP001306592"/>
    </source>
</evidence>
<evidence type="ECO:0000256" key="7">
    <source>
        <dbReference type="ARBA" id="ARBA00022729"/>
    </source>
</evidence>
<dbReference type="PANTHER" id="PTHR32552:SF74">
    <property type="entry name" value="HYDROXAMATE SIDEROPHORE RECEPTOR FHUE"/>
    <property type="match status" value="1"/>
</dbReference>
<evidence type="ECO:0000256" key="13">
    <source>
        <dbReference type="ARBA" id="ARBA00023237"/>
    </source>
</evidence>
<dbReference type="PROSITE" id="PS01156">
    <property type="entry name" value="TONB_DEPENDENT_REC_2"/>
    <property type="match status" value="1"/>
</dbReference>
<proteinExistence type="inferred from homology"/>
<dbReference type="PANTHER" id="PTHR32552">
    <property type="entry name" value="FERRICHROME IRON RECEPTOR-RELATED"/>
    <property type="match status" value="1"/>
</dbReference>
<dbReference type="Proteomes" id="UP001306592">
    <property type="component" value="Unassembled WGS sequence"/>
</dbReference>
<feature type="signal peptide" evidence="18">
    <location>
        <begin position="1"/>
        <end position="41"/>
    </location>
</feature>
<dbReference type="InterPro" id="IPR010105">
    <property type="entry name" value="TonB_sidphr_rcpt"/>
</dbReference>
<keyword evidence="11 14" id="KW-0472">Membrane</keyword>
<evidence type="ECO:0000313" key="21">
    <source>
        <dbReference type="EMBL" id="MEI2681400.1"/>
    </source>
</evidence>
<dbReference type="Gene3D" id="2.40.170.20">
    <property type="entry name" value="TonB-dependent receptor, beta-barrel domain"/>
    <property type="match status" value="1"/>
</dbReference>
<evidence type="ECO:0000259" key="19">
    <source>
        <dbReference type="Pfam" id="PF00593"/>
    </source>
</evidence>
<dbReference type="EMBL" id="JBANEI010000003">
    <property type="protein sequence ID" value="MEI2681400.1"/>
    <property type="molecule type" value="Genomic_DNA"/>
</dbReference>
<dbReference type="InterPro" id="IPR039426">
    <property type="entry name" value="TonB-dep_rcpt-like"/>
</dbReference>
<dbReference type="SUPFAM" id="SSF56935">
    <property type="entry name" value="Porins"/>
    <property type="match status" value="1"/>
</dbReference>
<keyword evidence="13 14" id="KW-0998">Cell outer membrane</keyword>
<keyword evidence="7 18" id="KW-0732">Signal</keyword>
<evidence type="ECO:0000256" key="2">
    <source>
        <dbReference type="ARBA" id="ARBA00009810"/>
    </source>
</evidence>
<keyword evidence="22" id="KW-1185">Reference proteome</keyword>
<keyword evidence="8" id="KW-0408">Iron</keyword>
<sequence length="724" mass="79084">MLFSRPEFTIKTPATLLSAQRIFTPSVAALLVISALHPALAAETAQSETLTVEANTASSPAAQAAADYSVPVTTAGTKMTLALRDIPQSVSIISKQRIQDQALHSIGEVLNNTTGVSASNIDSDRANYYSRGFLINNYLFDGVPTVVQDVWDLGDAQSDTAIYDRIEIVRGANALSLGSGNPSASVNMVRKHADSKVVSGSLSAETGSWDKQRYVGDVTVPLNESGSVRGRVIGGYQENDTWLDRYHARKKFLSTLIDADLSDATTLSLGWDYQDTSSEDPSWGGIPTFYSNGERTRFDRSFNSGADWAYSDKQSNKIFATLKQRFDSGWQAQATGSHSKTTFDTRLMYPDGYPDKATGQGIALYSGWNKGRRTTDSVDLYANGPFELLGRSHELMIGGSYSKQDNTFFNSFADLSGVNIGDYSSWNGSTGATDWSAFSPYLEDTIRQKSVYTAARFSLADPLSLLVGARYTDWSANGTSGTNDSDKIAPYAGLTYDLNDTYSVYASYTSIFQPQTSRNSEAKYLDPVSGKSYETGIKGDWANSRLTATLSLFRTEQNGLGVNSYTYIPGSTEYAYDAVDAVSRGVEFEVNGALTDNWQMTFGASRYIAEQRDGTAVMPEIPRTTAKLFTSYRLPMLQDLTVGGGVNWQNKTFNNVAGGPAGSDYIDQSPVTLVNLFGRYQVTKQVSVQANVNNLFDKEYYDYMGTYVVYGAPRNFSVSANYAF</sequence>
<feature type="short sequence motif" description="TonB C-terminal box" evidence="16">
    <location>
        <begin position="707"/>
        <end position="724"/>
    </location>
</feature>
<dbReference type="PROSITE" id="PS00430">
    <property type="entry name" value="TONB_DEPENDENT_REC_1"/>
    <property type="match status" value="1"/>
</dbReference>
<comment type="similarity">
    <text evidence="2 14 17">Belongs to the TonB-dependent receptor family.</text>
</comment>
<evidence type="ECO:0000256" key="14">
    <source>
        <dbReference type="PROSITE-ProRule" id="PRU01360"/>
    </source>
</evidence>
<evidence type="ECO:0000256" key="10">
    <source>
        <dbReference type="ARBA" id="ARBA00023077"/>
    </source>
</evidence>
<evidence type="ECO:0000256" key="6">
    <source>
        <dbReference type="ARBA" id="ARBA00022692"/>
    </source>
</evidence>
<keyword evidence="12 21" id="KW-0675">Receptor</keyword>
<evidence type="ECO:0000256" key="8">
    <source>
        <dbReference type="ARBA" id="ARBA00023004"/>
    </source>
</evidence>
<keyword evidence="3 14" id="KW-0813">Transport</keyword>
<comment type="subcellular location">
    <subcellularLocation>
        <location evidence="1 14">Cell outer membrane</location>
        <topology evidence="1 14">Multi-pass membrane protein</topology>
    </subcellularLocation>
</comment>
<feature type="short sequence motif" description="TonB box" evidence="15">
    <location>
        <begin position="49"/>
        <end position="55"/>
    </location>
</feature>
<dbReference type="Pfam" id="PF00593">
    <property type="entry name" value="TonB_dep_Rec_b-barrel"/>
    <property type="match status" value="1"/>
</dbReference>
<evidence type="ECO:0000256" key="4">
    <source>
        <dbReference type="ARBA" id="ARBA00022452"/>
    </source>
</evidence>
<protein>
    <submittedName>
        <fullName evidence="21">Ferric-rhodotorulic acid/ferric-coprogen receptor FhuE</fullName>
    </submittedName>
</protein>
<comment type="caution">
    <text evidence="21">The sequence shown here is derived from an EMBL/GenBank/DDBJ whole genome shotgun (WGS) entry which is preliminary data.</text>
</comment>
<dbReference type="Pfam" id="PF07715">
    <property type="entry name" value="Plug"/>
    <property type="match status" value="1"/>
</dbReference>
<evidence type="ECO:0000256" key="11">
    <source>
        <dbReference type="ARBA" id="ARBA00023136"/>
    </source>
</evidence>
<evidence type="ECO:0000256" key="9">
    <source>
        <dbReference type="ARBA" id="ARBA00023065"/>
    </source>
</evidence>
<dbReference type="PROSITE" id="PS52016">
    <property type="entry name" value="TONB_DEPENDENT_REC_3"/>
    <property type="match status" value="1"/>
</dbReference>
<dbReference type="InterPro" id="IPR010917">
    <property type="entry name" value="TonB_rcpt_CS"/>
</dbReference>
<dbReference type="RefSeq" id="WP_336202699.1">
    <property type="nucleotide sequence ID" value="NZ_JBANEI010000003.1"/>
</dbReference>
<evidence type="ECO:0000256" key="5">
    <source>
        <dbReference type="ARBA" id="ARBA00022496"/>
    </source>
</evidence>
<accession>A0ABU8DF13</accession>
<evidence type="ECO:0000256" key="1">
    <source>
        <dbReference type="ARBA" id="ARBA00004571"/>
    </source>
</evidence>
<evidence type="ECO:0000256" key="16">
    <source>
        <dbReference type="PROSITE-ProRule" id="PRU10144"/>
    </source>
</evidence>
<evidence type="ECO:0000256" key="3">
    <source>
        <dbReference type="ARBA" id="ARBA00022448"/>
    </source>
</evidence>
<reference evidence="21 22" key="1">
    <citation type="submission" date="2024-02" db="EMBL/GenBank/DDBJ databases">
        <title>First report Erwinia aphidicola in onion in Chile.</title>
        <authorList>
            <person name="Valenzuela M."/>
            <person name="Pena M."/>
            <person name="Dutta B."/>
        </authorList>
    </citation>
    <scope>NUCLEOTIDE SEQUENCE [LARGE SCALE GENOMIC DNA]</scope>
    <source>
        <strain evidence="21 22">QCJ3A</strain>
    </source>
</reference>
<dbReference type="InterPro" id="IPR012910">
    <property type="entry name" value="Plug_dom"/>
</dbReference>
<dbReference type="NCBIfam" id="TIGR01783">
    <property type="entry name" value="TonB-siderophor"/>
    <property type="match status" value="1"/>
</dbReference>
<organism evidence="21 22">
    <name type="scientific">Erwinia aphidicola</name>
    <dbReference type="NCBI Taxonomy" id="68334"/>
    <lineage>
        <taxon>Bacteria</taxon>
        <taxon>Pseudomonadati</taxon>
        <taxon>Pseudomonadota</taxon>
        <taxon>Gammaproteobacteria</taxon>
        <taxon>Enterobacterales</taxon>
        <taxon>Erwiniaceae</taxon>
        <taxon>Erwinia</taxon>
    </lineage>
</organism>
<name>A0ABU8DF13_ERWAP</name>
<dbReference type="CDD" id="cd01347">
    <property type="entry name" value="ligand_gated_channel"/>
    <property type="match status" value="1"/>
</dbReference>
<keyword evidence="9" id="KW-0406">Ion transport</keyword>
<evidence type="ECO:0000259" key="20">
    <source>
        <dbReference type="Pfam" id="PF07715"/>
    </source>
</evidence>
<keyword evidence="6 14" id="KW-0812">Transmembrane</keyword>
<evidence type="ECO:0000256" key="15">
    <source>
        <dbReference type="PROSITE-ProRule" id="PRU10143"/>
    </source>
</evidence>
<evidence type="ECO:0000256" key="17">
    <source>
        <dbReference type="RuleBase" id="RU003357"/>
    </source>
</evidence>
<evidence type="ECO:0000256" key="18">
    <source>
        <dbReference type="SAM" id="SignalP"/>
    </source>
</evidence>
<feature type="chain" id="PRO_5047220975" evidence="18">
    <location>
        <begin position="42"/>
        <end position="724"/>
    </location>
</feature>
<dbReference type="InterPro" id="IPR000531">
    <property type="entry name" value="Beta-barrel_TonB"/>
</dbReference>
<evidence type="ECO:0000256" key="12">
    <source>
        <dbReference type="ARBA" id="ARBA00023170"/>
    </source>
</evidence>
<keyword evidence="5" id="KW-0410">Iron transport</keyword>
<keyword evidence="10 15" id="KW-0798">TonB box</keyword>
<dbReference type="Gene3D" id="2.170.130.10">
    <property type="entry name" value="TonB-dependent receptor, plug domain"/>
    <property type="match status" value="1"/>
</dbReference>
<dbReference type="InterPro" id="IPR010916">
    <property type="entry name" value="TonB_box_CS"/>
</dbReference>
<gene>
    <name evidence="21" type="primary">fhuE</name>
    <name evidence="21" type="ORF">V8N49_06940</name>
</gene>
<dbReference type="InterPro" id="IPR036942">
    <property type="entry name" value="Beta-barrel_TonB_sf"/>
</dbReference>
<feature type="domain" description="TonB-dependent receptor-like beta-barrel" evidence="19">
    <location>
        <begin position="263"/>
        <end position="695"/>
    </location>
</feature>
<feature type="domain" description="TonB-dependent receptor plug" evidence="20">
    <location>
        <begin position="83"/>
        <end position="183"/>
    </location>
</feature>
<dbReference type="InterPro" id="IPR037066">
    <property type="entry name" value="Plug_dom_sf"/>
</dbReference>
<dbReference type="NCBIfam" id="NF007447">
    <property type="entry name" value="PRK10003.1"/>
    <property type="match status" value="1"/>
</dbReference>
<keyword evidence="4 14" id="KW-1134">Transmembrane beta strand</keyword>